<evidence type="ECO:0000256" key="6">
    <source>
        <dbReference type="RuleBase" id="RU000487"/>
    </source>
</evidence>
<dbReference type="PRINTS" id="PR00190">
    <property type="entry name" value="ACTIN"/>
</dbReference>
<dbReference type="RefSeq" id="XP_030381703.1">
    <property type="nucleotide sequence ID" value="XM_030525843.1"/>
</dbReference>
<dbReference type="InterPro" id="IPR004000">
    <property type="entry name" value="Actin"/>
</dbReference>
<comment type="subcellular location">
    <subcellularLocation>
        <location evidence="1">Cytoplasm</location>
        <location evidence="1">Cytoskeleton</location>
    </subcellularLocation>
</comment>
<protein>
    <submittedName>
        <fullName evidence="8 9">Actin-85C-like</fullName>
    </submittedName>
</protein>
<comment type="similarity">
    <text evidence="6">Belongs to the actin family.</text>
</comment>
<evidence type="ECO:0000256" key="2">
    <source>
        <dbReference type="ARBA" id="ARBA00022490"/>
    </source>
</evidence>
<dbReference type="Gene3D" id="3.30.420.40">
    <property type="match status" value="2"/>
</dbReference>
<sequence>MSDYGAPIVIDNGSGMCKAGFAGENTPRSSFPAVVGRPRPQARPLLLPPSSMTLAHKDIYVGSEAQGRRGILTLKHPIEHGIVSNWDDMVEIWSDCFQQQLGVAPADHPVLLTEAPQNPRAHREKMLEVMFEQFQTPALYVAIQAVLALYASGRTTGLVLDMGDGVSHAVPIYEGYALPHAIQRFKVAGCDLTEYMQKLLGEAGYPFTTSAEREIVRDIKERHGYVAQSFIKELQKASLAKESLAREYMLPDGRIVKLESERFRCAEPLFQPTMLGFEEGGVSSCVQTAILKCDVDIRKELYNNLVLAGGTTLFPGMTERMRKEMSDMVPVSIRLKILVPPERQNAVWLGGSILASLTSFEQMWVAMSEYEEFGPTIVHRKCF</sequence>
<dbReference type="SUPFAM" id="SSF53067">
    <property type="entry name" value="Actin-like ATPase domain"/>
    <property type="match status" value="2"/>
</dbReference>
<dbReference type="SMART" id="SM00268">
    <property type="entry name" value="ACTIN"/>
    <property type="match status" value="1"/>
</dbReference>
<evidence type="ECO:0000256" key="3">
    <source>
        <dbReference type="ARBA" id="ARBA00022741"/>
    </source>
</evidence>
<accession>A0A6J2U2J2</accession>
<gene>
    <name evidence="8 9" type="primary">LOC115629391</name>
</gene>
<dbReference type="GeneID" id="115629391"/>
<dbReference type="InterPro" id="IPR043129">
    <property type="entry name" value="ATPase_NBD"/>
</dbReference>
<keyword evidence="2" id="KW-0963">Cytoplasm</keyword>
<dbReference type="Gene3D" id="3.90.640.10">
    <property type="entry name" value="Actin, Chain A, domain 4"/>
    <property type="match status" value="1"/>
</dbReference>
<evidence type="ECO:0000313" key="7">
    <source>
        <dbReference type="Proteomes" id="UP000504634"/>
    </source>
</evidence>
<keyword evidence="7" id="KW-1185">Reference proteome</keyword>
<evidence type="ECO:0000256" key="1">
    <source>
        <dbReference type="ARBA" id="ARBA00004245"/>
    </source>
</evidence>
<dbReference type="RefSeq" id="XP_030381702.1">
    <property type="nucleotide sequence ID" value="XM_030525842.1"/>
</dbReference>
<dbReference type="FunFam" id="3.90.640.10:FF:000007">
    <property type="entry name" value="Actin like 7B"/>
    <property type="match status" value="1"/>
</dbReference>
<dbReference type="GO" id="GO:0005524">
    <property type="term" value="F:ATP binding"/>
    <property type="evidence" value="ECO:0007669"/>
    <property type="project" value="UniProtKB-KW"/>
</dbReference>
<proteinExistence type="inferred from homology"/>
<dbReference type="FunFam" id="3.30.420.40:FF:000148">
    <property type="entry name" value="Actin, alpha skeletal muscle"/>
    <property type="match status" value="1"/>
</dbReference>
<keyword evidence="4" id="KW-0067">ATP-binding</keyword>
<dbReference type="GO" id="GO:0005856">
    <property type="term" value="C:cytoskeleton"/>
    <property type="evidence" value="ECO:0007669"/>
    <property type="project" value="UniProtKB-SubCell"/>
</dbReference>
<organism evidence="7 9">
    <name type="scientific">Drosophila lebanonensis</name>
    <name type="common">Fruit fly</name>
    <name type="synonym">Scaptodrosophila lebanonensis</name>
    <dbReference type="NCBI Taxonomy" id="7225"/>
    <lineage>
        <taxon>Eukaryota</taxon>
        <taxon>Metazoa</taxon>
        <taxon>Ecdysozoa</taxon>
        <taxon>Arthropoda</taxon>
        <taxon>Hexapoda</taxon>
        <taxon>Insecta</taxon>
        <taxon>Pterygota</taxon>
        <taxon>Neoptera</taxon>
        <taxon>Endopterygota</taxon>
        <taxon>Diptera</taxon>
        <taxon>Brachycera</taxon>
        <taxon>Muscomorpha</taxon>
        <taxon>Ephydroidea</taxon>
        <taxon>Drosophilidae</taxon>
        <taxon>Scaptodrosophila</taxon>
    </lineage>
</organism>
<dbReference type="Pfam" id="PF00022">
    <property type="entry name" value="Actin"/>
    <property type="match status" value="1"/>
</dbReference>
<evidence type="ECO:0000313" key="8">
    <source>
        <dbReference type="RefSeq" id="XP_030381702.1"/>
    </source>
</evidence>
<keyword evidence="3" id="KW-0547">Nucleotide-binding</keyword>
<dbReference type="Proteomes" id="UP000504634">
    <property type="component" value="Unplaced"/>
</dbReference>
<keyword evidence="5" id="KW-0206">Cytoskeleton</keyword>
<evidence type="ECO:0000256" key="5">
    <source>
        <dbReference type="ARBA" id="ARBA00023212"/>
    </source>
</evidence>
<dbReference type="AlphaFoldDB" id="A0A6J2U2J2"/>
<dbReference type="PANTHER" id="PTHR11937">
    <property type="entry name" value="ACTIN"/>
    <property type="match status" value="1"/>
</dbReference>
<reference evidence="8 9" key="1">
    <citation type="submission" date="2025-04" db="UniProtKB">
        <authorList>
            <consortium name="RefSeq"/>
        </authorList>
    </citation>
    <scope>IDENTIFICATION</scope>
    <source>
        <strain evidence="8 9">11010-0011.00</strain>
        <tissue evidence="8 9">Whole body</tissue>
    </source>
</reference>
<name>A0A6J2U2J2_DROLE</name>
<evidence type="ECO:0000256" key="4">
    <source>
        <dbReference type="ARBA" id="ARBA00022840"/>
    </source>
</evidence>
<dbReference type="OrthoDB" id="5132116at2759"/>
<evidence type="ECO:0000313" key="9">
    <source>
        <dbReference type="RefSeq" id="XP_030381703.1"/>
    </source>
</evidence>